<dbReference type="OrthoDB" id="2019561at2759"/>
<reference evidence="2" key="1">
    <citation type="journal article" date="2019" name="Curr. Biol.">
        <title>Genome Sequence of Striga asiatica Provides Insight into the Evolution of Plant Parasitism.</title>
        <authorList>
            <person name="Yoshida S."/>
            <person name="Kim S."/>
            <person name="Wafula E.K."/>
            <person name="Tanskanen J."/>
            <person name="Kim Y.M."/>
            <person name="Honaas L."/>
            <person name="Yang Z."/>
            <person name="Spallek T."/>
            <person name="Conn C.E."/>
            <person name="Ichihashi Y."/>
            <person name="Cheong K."/>
            <person name="Cui S."/>
            <person name="Der J.P."/>
            <person name="Gundlach H."/>
            <person name="Jiao Y."/>
            <person name="Hori C."/>
            <person name="Ishida J.K."/>
            <person name="Kasahara H."/>
            <person name="Kiba T."/>
            <person name="Kim M.S."/>
            <person name="Koo N."/>
            <person name="Laohavisit A."/>
            <person name="Lee Y.H."/>
            <person name="Lumba S."/>
            <person name="McCourt P."/>
            <person name="Mortimer J.C."/>
            <person name="Mutuku J.M."/>
            <person name="Nomura T."/>
            <person name="Sasaki-Sekimoto Y."/>
            <person name="Seto Y."/>
            <person name="Wang Y."/>
            <person name="Wakatake T."/>
            <person name="Sakakibara H."/>
            <person name="Demura T."/>
            <person name="Yamaguchi S."/>
            <person name="Yoneyama K."/>
            <person name="Manabe R.I."/>
            <person name="Nelson D.C."/>
            <person name="Schulman A.H."/>
            <person name="Timko M.P."/>
            <person name="dePamphilis C.W."/>
            <person name="Choi D."/>
            <person name="Shirasu K."/>
        </authorList>
    </citation>
    <scope>NUCLEOTIDE SEQUENCE [LARGE SCALE GENOMIC DNA]</scope>
    <source>
        <strain evidence="2">cv. UVA1</strain>
    </source>
</reference>
<dbReference type="PANTHER" id="PTHR35320">
    <property type="entry name" value="ATP-DEPENDENT CLP PROTEASE ATP-BINDING SUBUNIT"/>
    <property type="match status" value="1"/>
</dbReference>
<accession>A0A5A7PQP5</accession>
<dbReference type="GO" id="GO:0032259">
    <property type="term" value="P:methylation"/>
    <property type="evidence" value="ECO:0007669"/>
    <property type="project" value="UniProtKB-KW"/>
</dbReference>
<proteinExistence type="predicted"/>
<dbReference type="GO" id="GO:0008168">
    <property type="term" value="F:methyltransferase activity"/>
    <property type="evidence" value="ECO:0007669"/>
    <property type="project" value="UniProtKB-KW"/>
</dbReference>
<name>A0A5A7PQP5_STRAF</name>
<dbReference type="EMBL" id="BKCP01004960">
    <property type="protein sequence ID" value="GER34978.1"/>
    <property type="molecule type" value="Genomic_DNA"/>
</dbReference>
<keyword evidence="1" id="KW-0808">Transferase</keyword>
<evidence type="ECO:0000313" key="1">
    <source>
        <dbReference type="EMBL" id="GER34978.1"/>
    </source>
</evidence>
<dbReference type="AlphaFoldDB" id="A0A5A7PQP5"/>
<protein>
    <submittedName>
        <fullName evidence="1">tRNA (Guanine(37)-N1)-methyltransferase</fullName>
    </submittedName>
</protein>
<dbReference type="Proteomes" id="UP000325081">
    <property type="component" value="Unassembled WGS sequence"/>
</dbReference>
<keyword evidence="1" id="KW-0489">Methyltransferase</keyword>
<dbReference type="PANTHER" id="PTHR35320:SF1">
    <property type="entry name" value="ATP-DEPENDENT CLP PROTEASE ATP-BINDING SUBUNIT"/>
    <property type="match status" value="1"/>
</dbReference>
<sequence>MHCQIPNLSPQLLHKTTQTTSSFSQLSPKLNLNQHQLASKSTTKQTQIQKPDSYNVKFTTLEACQLSISRYPNFDYNANGGSGFGMAAKIAESNNQFSVDFDVKRLYIPPLSTATTKFLGLPLPPFLKIDILPEAFHGSIDQDSGKVVELKFRARFCFSVGTVYKARPLLVDTVLTSEECKREIIRGEKGERLGKDGTCKLVGVAKVEPINDIFMDTFLTLPTECLAILNATISFSSSTT</sequence>
<gene>
    <name evidence="1" type="ORF">STAS_11235</name>
</gene>
<comment type="caution">
    <text evidence="1">The sequence shown here is derived from an EMBL/GenBank/DDBJ whole genome shotgun (WGS) entry which is preliminary data.</text>
</comment>
<evidence type="ECO:0000313" key="2">
    <source>
        <dbReference type="Proteomes" id="UP000325081"/>
    </source>
</evidence>
<keyword evidence="2" id="KW-1185">Reference proteome</keyword>
<organism evidence="1 2">
    <name type="scientific">Striga asiatica</name>
    <name type="common">Asiatic witchweed</name>
    <name type="synonym">Buchnera asiatica</name>
    <dbReference type="NCBI Taxonomy" id="4170"/>
    <lineage>
        <taxon>Eukaryota</taxon>
        <taxon>Viridiplantae</taxon>
        <taxon>Streptophyta</taxon>
        <taxon>Embryophyta</taxon>
        <taxon>Tracheophyta</taxon>
        <taxon>Spermatophyta</taxon>
        <taxon>Magnoliopsida</taxon>
        <taxon>eudicotyledons</taxon>
        <taxon>Gunneridae</taxon>
        <taxon>Pentapetalae</taxon>
        <taxon>asterids</taxon>
        <taxon>lamiids</taxon>
        <taxon>Lamiales</taxon>
        <taxon>Orobanchaceae</taxon>
        <taxon>Buchnereae</taxon>
        <taxon>Striga</taxon>
    </lineage>
</organism>